<comment type="caution">
    <text evidence="1">The sequence shown here is derived from an EMBL/GenBank/DDBJ whole genome shotgun (WGS) entry which is preliminary data.</text>
</comment>
<reference evidence="1 2" key="2">
    <citation type="journal article" date="2022" name="Mol. Ecol. Resour.">
        <title>The genomes of chicory, endive, great burdock and yacon provide insights into Asteraceae paleo-polyploidization history and plant inulin production.</title>
        <authorList>
            <person name="Fan W."/>
            <person name="Wang S."/>
            <person name="Wang H."/>
            <person name="Wang A."/>
            <person name="Jiang F."/>
            <person name="Liu H."/>
            <person name="Zhao H."/>
            <person name="Xu D."/>
            <person name="Zhang Y."/>
        </authorList>
    </citation>
    <scope>NUCLEOTIDE SEQUENCE [LARGE SCALE GENOMIC DNA]</scope>
    <source>
        <strain evidence="2">cv. Punajuju</strain>
        <tissue evidence="1">Leaves</tissue>
    </source>
</reference>
<proteinExistence type="predicted"/>
<protein>
    <submittedName>
        <fullName evidence="1">Uncharacterized protein</fullName>
    </submittedName>
</protein>
<reference evidence="2" key="1">
    <citation type="journal article" date="2022" name="Mol. Ecol. Resour.">
        <title>The genomes of chicory, endive, great burdock and yacon provide insights into Asteraceae palaeo-polyploidization history and plant inulin production.</title>
        <authorList>
            <person name="Fan W."/>
            <person name="Wang S."/>
            <person name="Wang H."/>
            <person name="Wang A."/>
            <person name="Jiang F."/>
            <person name="Liu H."/>
            <person name="Zhao H."/>
            <person name="Xu D."/>
            <person name="Zhang Y."/>
        </authorList>
    </citation>
    <scope>NUCLEOTIDE SEQUENCE [LARGE SCALE GENOMIC DNA]</scope>
    <source>
        <strain evidence="2">cv. Punajuju</strain>
    </source>
</reference>
<keyword evidence="2" id="KW-1185">Reference proteome</keyword>
<gene>
    <name evidence="1" type="ORF">L2E82_36269</name>
</gene>
<evidence type="ECO:0000313" key="2">
    <source>
        <dbReference type="Proteomes" id="UP001055811"/>
    </source>
</evidence>
<organism evidence="1 2">
    <name type="scientific">Cichorium intybus</name>
    <name type="common">Chicory</name>
    <dbReference type="NCBI Taxonomy" id="13427"/>
    <lineage>
        <taxon>Eukaryota</taxon>
        <taxon>Viridiplantae</taxon>
        <taxon>Streptophyta</taxon>
        <taxon>Embryophyta</taxon>
        <taxon>Tracheophyta</taxon>
        <taxon>Spermatophyta</taxon>
        <taxon>Magnoliopsida</taxon>
        <taxon>eudicotyledons</taxon>
        <taxon>Gunneridae</taxon>
        <taxon>Pentapetalae</taxon>
        <taxon>asterids</taxon>
        <taxon>campanulids</taxon>
        <taxon>Asterales</taxon>
        <taxon>Asteraceae</taxon>
        <taxon>Cichorioideae</taxon>
        <taxon>Cichorieae</taxon>
        <taxon>Cichoriinae</taxon>
        <taxon>Cichorium</taxon>
    </lineage>
</organism>
<accession>A0ACB9BR54</accession>
<sequence length="102" mass="11665">MSCRWYYNPPPVATQLLITILVRKSSHRVAKGGESHNHLEPLLVFYVAPLVKYLIRDSCTLVSGKHARRIQLAEELLTGERCILESASSWLIKGKFWVRFGL</sequence>
<name>A0ACB9BR54_CICIN</name>
<dbReference type="Proteomes" id="UP001055811">
    <property type="component" value="Linkage Group LG06"/>
</dbReference>
<dbReference type="EMBL" id="CM042014">
    <property type="protein sequence ID" value="KAI3724490.1"/>
    <property type="molecule type" value="Genomic_DNA"/>
</dbReference>
<evidence type="ECO:0000313" key="1">
    <source>
        <dbReference type="EMBL" id="KAI3724490.1"/>
    </source>
</evidence>